<sequence>MANSRLKSAIVLQRTQQFNMPIECLMDICKNTDKDTAGKAAMVIWVLWNNRNNWVWNHTKKSGQQLGHKALCLWNKWNEVQTVRNHSSRREQQATQWQKLQQLWLKCNLS</sequence>
<comment type="caution">
    <text evidence="1">The sequence shown here is derived from an EMBL/GenBank/DDBJ whole genome shotgun (WGS) entry which is preliminary data.</text>
</comment>
<reference evidence="1 2" key="1">
    <citation type="journal article" date="2014" name="Am. J. Bot.">
        <title>Genome assembly and annotation for red clover (Trifolium pratense; Fabaceae).</title>
        <authorList>
            <person name="Istvanek J."/>
            <person name="Jaros M."/>
            <person name="Krenek A."/>
            <person name="Repkova J."/>
        </authorList>
    </citation>
    <scope>NUCLEOTIDE SEQUENCE [LARGE SCALE GENOMIC DNA]</scope>
    <source>
        <strain evidence="2">cv. Tatra</strain>
        <tissue evidence="1">Young leaves</tissue>
    </source>
</reference>
<accession>A0A2K3KE15</accession>
<protein>
    <submittedName>
        <fullName evidence="1">Uncharacterized protein</fullName>
    </submittedName>
</protein>
<dbReference type="AlphaFoldDB" id="A0A2K3KE15"/>
<gene>
    <name evidence="1" type="ORF">L195_g054067</name>
</gene>
<organism evidence="1 2">
    <name type="scientific">Trifolium pratense</name>
    <name type="common">Red clover</name>
    <dbReference type="NCBI Taxonomy" id="57577"/>
    <lineage>
        <taxon>Eukaryota</taxon>
        <taxon>Viridiplantae</taxon>
        <taxon>Streptophyta</taxon>
        <taxon>Embryophyta</taxon>
        <taxon>Tracheophyta</taxon>
        <taxon>Spermatophyta</taxon>
        <taxon>Magnoliopsida</taxon>
        <taxon>eudicotyledons</taxon>
        <taxon>Gunneridae</taxon>
        <taxon>Pentapetalae</taxon>
        <taxon>rosids</taxon>
        <taxon>fabids</taxon>
        <taxon>Fabales</taxon>
        <taxon>Fabaceae</taxon>
        <taxon>Papilionoideae</taxon>
        <taxon>50 kb inversion clade</taxon>
        <taxon>NPAAA clade</taxon>
        <taxon>Hologalegina</taxon>
        <taxon>IRL clade</taxon>
        <taxon>Trifolieae</taxon>
        <taxon>Trifolium</taxon>
    </lineage>
</organism>
<proteinExistence type="predicted"/>
<evidence type="ECO:0000313" key="1">
    <source>
        <dbReference type="EMBL" id="PNX64530.1"/>
    </source>
</evidence>
<reference evidence="1 2" key="2">
    <citation type="journal article" date="2017" name="Front. Plant Sci.">
        <title>Gene Classification and Mining of Molecular Markers Useful in Red Clover (Trifolium pratense) Breeding.</title>
        <authorList>
            <person name="Istvanek J."/>
            <person name="Dluhosova J."/>
            <person name="Dluhos P."/>
            <person name="Patkova L."/>
            <person name="Nedelnik J."/>
            <person name="Repkova J."/>
        </authorList>
    </citation>
    <scope>NUCLEOTIDE SEQUENCE [LARGE SCALE GENOMIC DNA]</scope>
    <source>
        <strain evidence="2">cv. Tatra</strain>
        <tissue evidence="1">Young leaves</tissue>
    </source>
</reference>
<evidence type="ECO:0000313" key="2">
    <source>
        <dbReference type="Proteomes" id="UP000236291"/>
    </source>
</evidence>
<dbReference type="EMBL" id="ASHM01093271">
    <property type="protein sequence ID" value="PNX64530.1"/>
    <property type="molecule type" value="Genomic_DNA"/>
</dbReference>
<name>A0A2K3KE15_TRIPR</name>
<dbReference type="Proteomes" id="UP000236291">
    <property type="component" value="Unassembled WGS sequence"/>
</dbReference>